<dbReference type="AlphaFoldDB" id="A0A556MLT3"/>
<evidence type="ECO:0000259" key="3">
    <source>
        <dbReference type="Pfam" id="PF01408"/>
    </source>
</evidence>
<keyword evidence="2" id="KW-0732">Signal</keyword>
<gene>
    <name evidence="5" type="ORF">FO440_14165</name>
</gene>
<dbReference type="Proteomes" id="UP000318733">
    <property type="component" value="Unassembled WGS sequence"/>
</dbReference>
<reference evidence="5 6" key="1">
    <citation type="submission" date="2019-07" db="EMBL/GenBank/DDBJ databases">
        <authorList>
            <person name="Huq M.A."/>
        </authorList>
    </citation>
    <scope>NUCLEOTIDE SEQUENCE [LARGE SCALE GENOMIC DNA]</scope>
    <source>
        <strain evidence="5 6">MAH-19</strain>
    </source>
</reference>
<dbReference type="InterPro" id="IPR055170">
    <property type="entry name" value="GFO_IDH_MocA-like_dom"/>
</dbReference>
<dbReference type="PANTHER" id="PTHR43818:SF11">
    <property type="entry name" value="BCDNA.GH03377"/>
    <property type="match status" value="1"/>
</dbReference>
<evidence type="ECO:0000256" key="1">
    <source>
        <dbReference type="ARBA" id="ARBA00023002"/>
    </source>
</evidence>
<dbReference type="OrthoDB" id="9815825at2"/>
<dbReference type="EMBL" id="VLPK01000002">
    <property type="protein sequence ID" value="TSJ40880.1"/>
    <property type="molecule type" value="Genomic_DNA"/>
</dbReference>
<dbReference type="Gene3D" id="3.40.50.720">
    <property type="entry name" value="NAD(P)-binding Rossmann-like Domain"/>
    <property type="match status" value="1"/>
</dbReference>
<dbReference type="GO" id="GO:0016491">
    <property type="term" value="F:oxidoreductase activity"/>
    <property type="evidence" value="ECO:0007669"/>
    <property type="project" value="UniProtKB-KW"/>
</dbReference>
<feature type="domain" description="Gfo/Idh/MocA-like oxidoreductase N-terminal" evidence="3">
    <location>
        <begin position="45"/>
        <end position="153"/>
    </location>
</feature>
<proteinExistence type="predicted"/>
<accession>A0A556MLT3</accession>
<dbReference type="Gene3D" id="3.30.360.10">
    <property type="entry name" value="Dihydrodipicolinate Reductase, domain 2"/>
    <property type="match status" value="1"/>
</dbReference>
<comment type="caution">
    <text evidence="5">The sequence shown here is derived from an EMBL/GenBank/DDBJ whole genome shotgun (WGS) entry which is preliminary data.</text>
</comment>
<dbReference type="GO" id="GO:0000166">
    <property type="term" value="F:nucleotide binding"/>
    <property type="evidence" value="ECO:0007669"/>
    <property type="project" value="InterPro"/>
</dbReference>
<keyword evidence="1" id="KW-0560">Oxidoreductase</keyword>
<name>A0A556MLT3_9SPHI</name>
<dbReference type="Pfam" id="PF22725">
    <property type="entry name" value="GFO_IDH_MocA_C3"/>
    <property type="match status" value="1"/>
</dbReference>
<keyword evidence="6" id="KW-1185">Reference proteome</keyword>
<feature type="signal peptide" evidence="2">
    <location>
        <begin position="1"/>
        <end position="27"/>
    </location>
</feature>
<protein>
    <submittedName>
        <fullName evidence="5">Gfo/Idh/MocA family oxidoreductase</fullName>
    </submittedName>
</protein>
<dbReference type="Pfam" id="PF01408">
    <property type="entry name" value="GFO_IDH_MocA"/>
    <property type="match status" value="1"/>
</dbReference>
<organism evidence="5 6">
    <name type="scientific">Mucilaginibacter corticis</name>
    <dbReference type="NCBI Taxonomy" id="2597670"/>
    <lineage>
        <taxon>Bacteria</taxon>
        <taxon>Pseudomonadati</taxon>
        <taxon>Bacteroidota</taxon>
        <taxon>Sphingobacteriia</taxon>
        <taxon>Sphingobacteriales</taxon>
        <taxon>Sphingobacteriaceae</taxon>
        <taxon>Mucilaginibacter</taxon>
    </lineage>
</organism>
<dbReference type="SUPFAM" id="SSF55347">
    <property type="entry name" value="Glyceraldehyde-3-phosphate dehydrogenase-like, C-terminal domain"/>
    <property type="match status" value="1"/>
</dbReference>
<dbReference type="RefSeq" id="WP_144248918.1">
    <property type="nucleotide sequence ID" value="NZ_VLPK01000002.1"/>
</dbReference>
<evidence type="ECO:0000313" key="6">
    <source>
        <dbReference type="Proteomes" id="UP000318733"/>
    </source>
</evidence>
<feature type="chain" id="PRO_5021757355" evidence="2">
    <location>
        <begin position="28"/>
        <end position="372"/>
    </location>
</feature>
<sequence>MKNKISGLLLKAVFVVFLSALVINANAQDKRLRLGIYGLNHDHILGFFNQMKKGTANVVGVYEPSKPLWEKYKKRYNLPDSLYFDDVHKMIKAVKPDVMLGYNAVGNHVDIVEVCAPLHIPVMVEKPLAATLQQAKRIEALANKYNVKVLVNYETTWYPSFQYIHDLVGQDSIGKIRKMVIRDGHSGPKEIGCSPEFLAWLTDPVLNGAGALNDFGCYGADLATWLMKGQRPIAVTAIAKHYKPQVYPKVEDDATILVEYPTATASIEASWNWALNIKDMEVWGESGVIHAFNGQRVQFRTPKEETKFTLIHDAKPLAAPNNDPLVYLTAVLRGEISGEGDQASLKYNMIAMEILDAAKRSINEGKRIVLQP</sequence>
<dbReference type="SUPFAM" id="SSF51735">
    <property type="entry name" value="NAD(P)-binding Rossmann-fold domains"/>
    <property type="match status" value="1"/>
</dbReference>
<evidence type="ECO:0000313" key="5">
    <source>
        <dbReference type="EMBL" id="TSJ40880.1"/>
    </source>
</evidence>
<dbReference type="InterPro" id="IPR000683">
    <property type="entry name" value="Gfo/Idh/MocA-like_OxRdtase_N"/>
</dbReference>
<dbReference type="InterPro" id="IPR050463">
    <property type="entry name" value="Gfo/Idh/MocA_oxidrdct_glycsds"/>
</dbReference>
<evidence type="ECO:0000259" key="4">
    <source>
        <dbReference type="Pfam" id="PF22725"/>
    </source>
</evidence>
<dbReference type="PANTHER" id="PTHR43818">
    <property type="entry name" value="BCDNA.GH03377"/>
    <property type="match status" value="1"/>
</dbReference>
<feature type="domain" description="GFO/IDH/MocA-like oxidoreductase" evidence="4">
    <location>
        <begin position="161"/>
        <end position="289"/>
    </location>
</feature>
<evidence type="ECO:0000256" key="2">
    <source>
        <dbReference type="SAM" id="SignalP"/>
    </source>
</evidence>
<dbReference type="InterPro" id="IPR036291">
    <property type="entry name" value="NAD(P)-bd_dom_sf"/>
</dbReference>